<dbReference type="GO" id="GO:0047869">
    <property type="term" value="F:dimethylpropiothetin dethiomethylase activity"/>
    <property type="evidence" value="ECO:0007669"/>
    <property type="project" value="UniProtKB-EC"/>
</dbReference>
<dbReference type="EMBL" id="JBALHR010000008">
    <property type="protein sequence ID" value="MEH7829186.1"/>
    <property type="molecule type" value="Genomic_DNA"/>
</dbReference>
<keyword evidence="3" id="KW-1185">Reference proteome</keyword>
<feature type="domain" description="Peptidase M24" evidence="1">
    <location>
        <begin position="215"/>
        <end position="429"/>
    </location>
</feature>
<dbReference type="RefSeq" id="WP_335423985.1">
    <property type="nucleotide sequence ID" value="NZ_JBALHR010000008.1"/>
</dbReference>
<reference evidence="2" key="1">
    <citation type="submission" date="2024-02" db="EMBL/GenBank/DDBJ databases">
        <title>Genome sequences of strain Gemmobacter sp. JM10B15.</title>
        <authorList>
            <person name="Zhang M."/>
        </authorList>
    </citation>
    <scope>NUCLEOTIDE SEQUENCE</scope>
    <source>
        <strain evidence="2">JM10B15</strain>
    </source>
</reference>
<proteinExistence type="predicted"/>
<dbReference type="PANTHER" id="PTHR46112">
    <property type="entry name" value="AMINOPEPTIDASE"/>
    <property type="match status" value="1"/>
</dbReference>
<comment type="caution">
    <text evidence="2">The sequence shown here is derived from an EMBL/GenBank/DDBJ whole genome shotgun (WGS) entry which is preliminary data.</text>
</comment>
<dbReference type="InterPro" id="IPR050659">
    <property type="entry name" value="Peptidase_M24B"/>
</dbReference>
<dbReference type="SUPFAM" id="SSF55920">
    <property type="entry name" value="Creatinase/aminopeptidase"/>
    <property type="match status" value="1"/>
</dbReference>
<dbReference type="Gene3D" id="3.40.350.10">
    <property type="entry name" value="Creatinase/prolidase N-terminal domain"/>
    <property type="match status" value="1"/>
</dbReference>
<evidence type="ECO:0000259" key="1">
    <source>
        <dbReference type="Pfam" id="PF00557"/>
    </source>
</evidence>
<organism evidence="2 3">
    <name type="scientific">Gemmobacter denitrificans</name>
    <dbReference type="NCBI Taxonomy" id="3123040"/>
    <lineage>
        <taxon>Bacteria</taxon>
        <taxon>Pseudomonadati</taxon>
        <taxon>Pseudomonadota</taxon>
        <taxon>Alphaproteobacteria</taxon>
        <taxon>Rhodobacterales</taxon>
        <taxon>Paracoccaceae</taxon>
        <taxon>Gemmobacter</taxon>
    </lineage>
</organism>
<dbReference type="SUPFAM" id="SSF53092">
    <property type="entry name" value="Creatinase/prolidase N-terminal domain"/>
    <property type="match status" value="1"/>
</dbReference>
<dbReference type="NCBIfam" id="NF043017">
    <property type="entry name" value="DimsulpropLyDddP"/>
    <property type="match status" value="1"/>
</dbReference>
<keyword evidence="2" id="KW-0456">Lyase</keyword>
<evidence type="ECO:0000313" key="2">
    <source>
        <dbReference type="EMBL" id="MEH7829186.1"/>
    </source>
</evidence>
<dbReference type="InterPro" id="IPR036005">
    <property type="entry name" value="Creatinase/aminopeptidase-like"/>
</dbReference>
<gene>
    <name evidence="2" type="primary">dddP</name>
    <name evidence="2" type="ORF">V6590_13600</name>
</gene>
<dbReference type="Pfam" id="PF00557">
    <property type="entry name" value="Peptidase_M24"/>
    <property type="match status" value="1"/>
</dbReference>
<dbReference type="InterPro" id="IPR029149">
    <property type="entry name" value="Creatin/AminoP/Spt16_N"/>
</dbReference>
<dbReference type="CDD" id="cd01066">
    <property type="entry name" value="APP_MetAP"/>
    <property type="match status" value="1"/>
</dbReference>
<dbReference type="EC" id="4.4.1.3" evidence="2"/>
<name>A0ABU8BWV4_9RHOB</name>
<dbReference type="InterPro" id="IPR050020">
    <property type="entry name" value="DddP"/>
</dbReference>
<protein>
    <submittedName>
        <fullName evidence="2">Dimethylsulfonioproprionate lyase DddP</fullName>
        <ecNumber evidence="2">4.4.1.3</ecNumber>
    </submittedName>
</protein>
<dbReference type="InterPro" id="IPR000994">
    <property type="entry name" value="Pept_M24"/>
</dbReference>
<dbReference type="Gene3D" id="3.90.230.10">
    <property type="entry name" value="Creatinase/methionine aminopeptidase superfamily"/>
    <property type="match status" value="1"/>
</dbReference>
<dbReference type="Proteomes" id="UP001431963">
    <property type="component" value="Unassembled WGS sequence"/>
</dbReference>
<sequence>MSISYAETRRKIDPARGERLGDGSPNDNDRVEIGPTQLAFAEWQAAGLVPPDLDAMRRWRWQRLTQALVERDIGGLLMFDPLNIRYATDTTNMQLWNSHNPFRACLLCADGHMLMWEYKNSPFLVTFNPLVAELRSGASFFYNVCGDRTAQDAGAFAAQVTEVMAAHAGSNRRLAVDKIMVHGLRALEAAGFEVLEGEVVTERTRAIKGPEDIAAMRCAHHACEAAIAEMEAFTRAHVPGGGVSEDDIWAELHKGNIRRGGEWIETRLLASGPRTNPWFQECGPRLMQNNEIVAFDTDLIGCYGICIDISRTWWVGDQRPTTAMISAMQHARDHIDTNMAMLKPGVTIRELTFGGHQLEDRYWKQKYSCKMHGVGLCDEWPFVPYPDGWVDGAFEVALEPGMVLCVEALVSPEGGDFSIKLEDQVLITENGHENLTRYPFDPRLMGMA</sequence>
<dbReference type="PANTHER" id="PTHR46112:SF3">
    <property type="entry name" value="AMINOPEPTIDASE YPDF"/>
    <property type="match status" value="1"/>
</dbReference>
<accession>A0ABU8BWV4</accession>
<evidence type="ECO:0000313" key="3">
    <source>
        <dbReference type="Proteomes" id="UP001431963"/>
    </source>
</evidence>